<sequence length="294" mass="32186">MPANFPEVWESRVRQILTTQDIAPWLDGIPELDGEVMTLGQGTATEKNIIHVSIETLRPEVLINNNTYPLDIQVHEDGSATITLDKYQTRPTSISDDAAMGASYDKIDSTTNGHRRETATSKNKKAIHALAPLQNSVNTPVLAVAADGDVFNAMADLATLMTKADFPIEGRRIVFQPDHVNWFLKNKERFANLFVDHNTGKLSQTIAGFECYAYLGMPMYTSAGVKKAYGAVAGAGDKMASVAFCVNNVGKKTGTTKIYFSPASANPTTQTNIFSLRHYFIATPVELKYYGAII</sequence>
<protein>
    <submittedName>
        <fullName evidence="1">Uncharacterized protein</fullName>
    </submittedName>
</protein>
<comment type="caution">
    <text evidence="1">The sequence shown here is derived from an EMBL/GenBank/DDBJ whole genome shotgun (WGS) entry which is preliminary data.</text>
</comment>
<gene>
    <name evidence="1" type="ORF">Q765_00255</name>
</gene>
<dbReference type="Proteomes" id="UP000030152">
    <property type="component" value="Unassembled WGS sequence"/>
</dbReference>
<proteinExistence type="predicted"/>
<reference evidence="1 2" key="1">
    <citation type="submission" date="2013-09" db="EMBL/GenBank/DDBJ databases">
        <authorList>
            <person name="Zeng Z."/>
            <person name="Chen C."/>
        </authorList>
    </citation>
    <scope>NUCLEOTIDE SEQUENCE [LARGE SCALE GENOMIC DNA]</scope>
    <source>
        <strain evidence="1 2">WB 3.3-2</strain>
    </source>
</reference>
<dbReference type="OrthoDB" id="1228719at2"/>
<name>A0A0A2M6V6_9FLAO</name>
<dbReference type="EMBL" id="JRLX01000001">
    <property type="protein sequence ID" value="KGO88387.1"/>
    <property type="molecule type" value="Genomic_DNA"/>
</dbReference>
<dbReference type="AlphaFoldDB" id="A0A0A2M6V6"/>
<dbReference type="Pfam" id="PF25209">
    <property type="entry name" value="Phage_capsid_4"/>
    <property type="match status" value="1"/>
</dbReference>
<dbReference type="eggNOG" id="ENOG502ZBCW">
    <property type="taxonomic scope" value="Bacteria"/>
</dbReference>
<organism evidence="1 2">
    <name type="scientific">Flavobacterium rivuli WB 3.3-2 = DSM 21788</name>
    <dbReference type="NCBI Taxonomy" id="1121895"/>
    <lineage>
        <taxon>Bacteria</taxon>
        <taxon>Pseudomonadati</taxon>
        <taxon>Bacteroidota</taxon>
        <taxon>Flavobacteriia</taxon>
        <taxon>Flavobacteriales</taxon>
        <taxon>Flavobacteriaceae</taxon>
        <taxon>Flavobacterium</taxon>
    </lineage>
</organism>
<accession>A0A0A2M6V6</accession>
<keyword evidence="2" id="KW-1185">Reference proteome</keyword>
<evidence type="ECO:0000313" key="1">
    <source>
        <dbReference type="EMBL" id="KGO88387.1"/>
    </source>
</evidence>
<dbReference type="STRING" id="1121895.GCA_000378485_00261"/>
<dbReference type="RefSeq" id="WP_020211386.1">
    <property type="nucleotide sequence ID" value="NZ_JRLX01000001.1"/>
</dbReference>
<evidence type="ECO:0000313" key="2">
    <source>
        <dbReference type="Proteomes" id="UP000030152"/>
    </source>
</evidence>